<dbReference type="InParanoid" id="A0A158NSE7"/>
<dbReference type="GO" id="GO:0005634">
    <property type="term" value="C:nucleus"/>
    <property type="evidence" value="ECO:0007669"/>
    <property type="project" value="UniProtKB-SubCell"/>
</dbReference>
<comment type="function">
    <text evidence="5">Component of the elongator complex which is required for multiple tRNA modifications, including mcm5U (5-methoxycarbonylmethyl uridine), mcm5s2U (5-methoxycarbonylmethyl-2-thiouridine), and ncm5U (5-carbamoylmethyl uridine). The elongator complex catalyzes formation of carboxymethyluridine in the wobble base at position 34 in tRNAs.</text>
</comment>
<dbReference type="FunCoup" id="A0A158NSE7">
    <property type="interactions" value="1750"/>
</dbReference>
<dbReference type="Pfam" id="PF23925">
    <property type="entry name" value="A-sol_ELP1"/>
    <property type="match status" value="1"/>
</dbReference>
<accession>A0A158NSE7</accession>
<dbReference type="InterPro" id="IPR056165">
    <property type="entry name" value="Beta-prop_ELP1_2nd"/>
</dbReference>
<comment type="subcellular location">
    <subcellularLocation>
        <location evidence="5">Cytoplasm</location>
    </subcellularLocation>
    <subcellularLocation>
        <location evidence="5">Nucleus</location>
    </subcellularLocation>
</comment>
<feature type="domain" description="ELP1 TPR" evidence="8">
    <location>
        <begin position="937"/>
        <end position="1098"/>
    </location>
</feature>
<evidence type="ECO:0000259" key="8">
    <source>
        <dbReference type="Pfam" id="PF23878"/>
    </source>
</evidence>
<evidence type="ECO:0000313" key="11">
    <source>
        <dbReference type="EnsemblMetazoa" id="XP_012060455.1"/>
    </source>
</evidence>
<organism evidence="11 12">
    <name type="scientific">Atta cephalotes</name>
    <name type="common">Leafcutter ant</name>
    <dbReference type="NCBI Taxonomy" id="12957"/>
    <lineage>
        <taxon>Eukaryota</taxon>
        <taxon>Metazoa</taxon>
        <taxon>Ecdysozoa</taxon>
        <taxon>Arthropoda</taxon>
        <taxon>Hexapoda</taxon>
        <taxon>Insecta</taxon>
        <taxon>Pterygota</taxon>
        <taxon>Neoptera</taxon>
        <taxon>Endopterygota</taxon>
        <taxon>Hymenoptera</taxon>
        <taxon>Apocrita</taxon>
        <taxon>Aculeata</taxon>
        <taxon>Formicoidea</taxon>
        <taxon>Formicidae</taxon>
        <taxon>Myrmicinae</taxon>
        <taxon>Atta</taxon>
    </lineage>
</organism>
<evidence type="ECO:0000259" key="10">
    <source>
        <dbReference type="Pfam" id="PF23936"/>
    </source>
</evidence>
<dbReference type="UniPathway" id="UPA00988"/>
<name>A0A158NSE7_ATTCE</name>
<keyword evidence="4" id="KW-0819">tRNA processing</keyword>
<feature type="domain" description="ELP1 alpha-solenoid" evidence="9">
    <location>
        <begin position="710"/>
        <end position="930"/>
    </location>
</feature>
<gene>
    <name evidence="11" type="primary">105623683</name>
</gene>
<keyword evidence="5" id="KW-0539">Nucleus</keyword>
<dbReference type="Pfam" id="PF04762">
    <property type="entry name" value="Beta-prop_ELP1_1st"/>
    <property type="match status" value="1"/>
</dbReference>
<dbReference type="PANTHER" id="PTHR12747:SF0">
    <property type="entry name" value="ELONGATOR COMPLEX PROTEIN 1"/>
    <property type="match status" value="1"/>
</dbReference>
<evidence type="ECO:0000256" key="3">
    <source>
        <dbReference type="ARBA" id="ARBA00022490"/>
    </source>
</evidence>
<dbReference type="InterPro" id="IPR056164">
    <property type="entry name" value="Beta-prop_ELP1_1st"/>
</dbReference>
<dbReference type="SUPFAM" id="SSF82171">
    <property type="entry name" value="DPP6 N-terminal domain-like"/>
    <property type="match status" value="1"/>
</dbReference>
<evidence type="ECO:0000256" key="2">
    <source>
        <dbReference type="ARBA" id="ARBA00006086"/>
    </source>
</evidence>
<evidence type="ECO:0000256" key="5">
    <source>
        <dbReference type="PIRNR" id="PIRNR017233"/>
    </source>
</evidence>
<dbReference type="Pfam" id="PF23936">
    <property type="entry name" value="HB_ELP1"/>
    <property type="match status" value="1"/>
</dbReference>
<dbReference type="InterPro" id="IPR056169">
    <property type="entry name" value="HB_ELP1"/>
</dbReference>
<dbReference type="GO" id="GO:0005829">
    <property type="term" value="C:cytosol"/>
    <property type="evidence" value="ECO:0007669"/>
    <property type="project" value="TreeGrafter"/>
</dbReference>
<keyword evidence="3 5" id="KW-0963">Cytoplasm</keyword>
<proteinExistence type="inferred from homology"/>
<dbReference type="EnsemblMetazoa" id="XM_012205065.1">
    <property type="protein sequence ID" value="XP_012060455.1"/>
    <property type="gene ID" value="LOC105623683"/>
</dbReference>
<evidence type="ECO:0000256" key="1">
    <source>
        <dbReference type="ARBA" id="ARBA00005043"/>
    </source>
</evidence>
<comment type="similarity">
    <text evidence="2 5">Belongs to the ELP1/IKA1 family.</text>
</comment>
<comment type="pathway">
    <text evidence="1">tRNA modification; 5-methoxycarbonylmethyl-2-thiouridine-tRNA biosynthesis.</text>
</comment>
<reference evidence="11" key="2">
    <citation type="submission" date="2016-04" db="UniProtKB">
        <authorList>
            <consortium name="EnsemblMetazoa"/>
        </authorList>
    </citation>
    <scope>IDENTIFICATION</scope>
</reference>
<feature type="domain" description="ELP1 three-helical bundle" evidence="10">
    <location>
        <begin position="1109"/>
        <end position="1285"/>
    </location>
</feature>
<dbReference type="InterPro" id="IPR056167">
    <property type="entry name" value="A-sol_ELP1"/>
</dbReference>
<dbReference type="GO" id="GO:0000049">
    <property type="term" value="F:tRNA binding"/>
    <property type="evidence" value="ECO:0007669"/>
    <property type="project" value="TreeGrafter"/>
</dbReference>
<dbReference type="Proteomes" id="UP000005205">
    <property type="component" value="Unassembled WGS sequence"/>
</dbReference>
<dbReference type="EMBL" id="ADTU01024876">
    <property type="status" value="NOT_ANNOTATED_CDS"/>
    <property type="molecule type" value="Genomic_DNA"/>
</dbReference>
<protein>
    <recommendedName>
        <fullName evidence="5">Elongator complex protein 1</fullName>
    </recommendedName>
</protein>
<evidence type="ECO:0000313" key="12">
    <source>
        <dbReference type="Proteomes" id="UP000005205"/>
    </source>
</evidence>
<dbReference type="Pfam" id="PF23878">
    <property type="entry name" value="TPR_ELP1"/>
    <property type="match status" value="1"/>
</dbReference>
<dbReference type="GO" id="GO:0033588">
    <property type="term" value="C:elongator holoenzyme complex"/>
    <property type="evidence" value="ECO:0007669"/>
    <property type="project" value="InterPro"/>
</dbReference>
<dbReference type="Pfam" id="PF23797">
    <property type="entry name" value="Beta-prop_ELP1_2nd"/>
    <property type="match status" value="1"/>
</dbReference>
<sequence>MRNLTIRQVNSRNLKFMKNIKTNQEILKRVQCAINPSFNDIYVLLDENLSLISSERKFINVNNPEYSLSKIVAMDYCVALQELYCAYESGCLAKIVMMDETHIDYDIILSDINLQCMKFSPDHEIIAAVTTTGVVITMVLNFQVMSEMDLYSEEFGQNEFVTVGWGRKETQFHGSVGKSAAQAKPIHLIPNELDDGRIRITWRDDGTFFAISFLHKETKIRRFKIFNREGMLCYTSEQINGLEECIAWGPMERPIAIPQILGEKYVIAFFEKNGLKYSDLLLPFKPQEAKVRELLWSPCSDILAVVCYQSKTNITLIQLWTENNGHWYLKQTLVFTEKNPLLYVTWSDRINQFDEKELIYLTTKELTFCLFNWCVNHSRGKTVDDKVVIGVIDGNNILVTGFKDGIIPPPMAHQYLHTSESQNAIVFAPEINDKPSLINSNEFCTVSCNNKLTFFKQIKESSTLTYEVINSYSIDFGTLHDIEYDVLKIKDLHYYTNNFLWFTKDIILFCTVTNNHNLLCVLSLDKESSSKNSLAIQKIHVLNYPIEHIISSSDANTAYIKAKEQIFKYTQDGKFEQTNITLNKLCAQIEIVKINSDDVILALSLENSFFINGKETAKNITSFYVHSDFVILTTLQHTLVCVPLNEVGLKQLSVYDLTVKPWLNTMDKMSLTDIYIRRLEKDSRIITAILQDSKVILQMPRGNLECIQPRALSLHILKFYLDNCNYLTALDIMTKQRINLNLIYDHNPQLFIDNVKKFVEDIIQHKKLNWLNLFLSELQDENVISTMYANCYVDHTVKSDIKSNETNDNEIINKVDKICKLLRDVMEKHHDADNLIQPILISLVKNQQRQGLENALSKIKQVKMLEESQKLTLHKSSVSAYEALKYLLHFVNIDVLYDTALGMYDFELAMFIASKSSKDPKEYVPFLNNLKKLNTNYMKYSINVYLKRYESALEFLSKEPAKFEECLDFIHNQKLYKTAMKLFEKNTIQHKKVAAIYGEYLSNERKYFEAGMMFYRSGNLDKALESFSMSSDNWEDVIAILKEMKLSPVDLHERYKILVEHLKAGRKYEHAAVILKEYLNDIEEAVAVLCEGRIWKHAIRITIDVQRLDLNETHIKPGVKEHAEHVISQLNKMKTDFLNHKSRLAVVRTEMKAKQAQLLCEKIYNDEPEYNKEIPDSISDTISIADSVSSRISQLSISSSKSYRSSKNRRKQARKLLNLKHGSMFEDLGLIHALYQIISNAYKDRDEWYQLVQVLIRFEFDESAVKILAEEKEFFELVENSKSEIWDRSAPTSLADIEKSAIHTQAQLQEIIAPIKLMERYIMFPPEADKPPRVLNIF</sequence>
<dbReference type="InterPro" id="IPR056166">
    <property type="entry name" value="TPR_ELP1"/>
</dbReference>
<feature type="domain" description="ELP1 N-terminal second beta-propeller" evidence="7">
    <location>
        <begin position="391"/>
        <end position="686"/>
    </location>
</feature>
<evidence type="ECO:0000259" key="9">
    <source>
        <dbReference type="Pfam" id="PF23925"/>
    </source>
</evidence>
<dbReference type="PIRSF" id="PIRSF017233">
    <property type="entry name" value="IKAP"/>
    <property type="match status" value="1"/>
</dbReference>
<keyword evidence="12" id="KW-1185">Reference proteome</keyword>
<dbReference type="InterPro" id="IPR006849">
    <property type="entry name" value="Elp1"/>
</dbReference>
<evidence type="ECO:0000259" key="7">
    <source>
        <dbReference type="Pfam" id="PF23797"/>
    </source>
</evidence>
<evidence type="ECO:0000256" key="4">
    <source>
        <dbReference type="ARBA" id="ARBA00022694"/>
    </source>
</evidence>
<dbReference type="eggNOG" id="KOG1920">
    <property type="taxonomic scope" value="Eukaryota"/>
</dbReference>
<feature type="domain" description="ELP1 first N-terminal beta-propeller" evidence="6">
    <location>
        <begin position="1"/>
        <end position="347"/>
    </location>
</feature>
<dbReference type="GO" id="GO:0002926">
    <property type="term" value="P:tRNA wobble base 5-methoxycarbonylmethyl-2-thiouridinylation"/>
    <property type="evidence" value="ECO:0007669"/>
    <property type="project" value="TreeGrafter"/>
</dbReference>
<dbReference type="OrthoDB" id="40048at2759"/>
<evidence type="ECO:0000259" key="6">
    <source>
        <dbReference type="Pfam" id="PF04762"/>
    </source>
</evidence>
<dbReference type="KEGG" id="acep:105623683"/>
<reference evidence="12" key="1">
    <citation type="journal article" date="2011" name="PLoS Genet.">
        <title>The genome sequence of the leaf-cutter ant Atta cephalotes reveals insights into its obligate symbiotic lifestyle.</title>
        <authorList>
            <person name="Suen G."/>
            <person name="Teiling C."/>
            <person name="Li L."/>
            <person name="Holt C."/>
            <person name="Abouheif E."/>
            <person name="Bornberg-Bauer E."/>
            <person name="Bouffard P."/>
            <person name="Caldera E.J."/>
            <person name="Cash E."/>
            <person name="Cavanaugh A."/>
            <person name="Denas O."/>
            <person name="Elhaik E."/>
            <person name="Fave M.J."/>
            <person name="Gadau J."/>
            <person name="Gibson J.D."/>
            <person name="Graur D."/>
            <person name="Grubbs K.J."/>
            <person name="Hagen D.E."/>
            <person name="Harkins T.T."/>
            <person name="Helmkampf M."/>
            <person name="Hu H."/>
            <person name="Johnson B.R."/>
            <person name="Kim J."/>
            <person name="Marsh S.E."/>
            <person name="Moeller J.A."/>
            <person name="Munoz-Torres M.C."/>
            <person name="Murphy M.C."/>
            <person name="Naughton M.C."/>
            <person name="Nigam S."/>
            <person name="Overson R."/>
            <person name="Rajakumar R."/>
            <person name="Reese J.T."/>
            <person name="Scott J.J."/>
            <person name="Smith C.R."/>
            <person name="Tao S."/>
            <person name="Tsutsui N.D."/>
            <person name="Viljakainen L."/>
            <person name="Wissler L."/>
            <person name="Yandell M.D."/>
            <person name="Zimmer F."/>
            <person name="Taylor J."/>
            <person name="Slater S.C."/>
            <person name="Clifton S.W."/>
            <person name="Warren W.C."/>
            <person name="Elsik C.G."/>
            <person name="Smith C.D."/>
            <person name="Weinstock G.M."/>
            <person name="Gerardo N.M."/>
            <person name="Currie C.R."/>
        </authorList>
    </citation>
    <scope>NUCLEOTIDE SEQUENCE [LARGE SCALE GENOMIC DNA]</scope>
</reference>
<dbReference type="STRING" id="12957.A0A158NSE7"/>
<dbReference type="PANTHER" id="PTHR12747">
    <property type="entry name" value="ELONGATOR COMPLEX PROTEIN 1"/>
    <property type="match status" value="1"/>
</dbReference>